<name>A0ABQ4EB23_9ACTN</name>
<keyword evidence="4" id="KW-1185">Reference proteome</keyword>
<dbReference type="RefSeq" id="WP_239141756.1">
    <property type="nucleotide sequence ID" value="NZ_BONW01000041.1"/>
</dbReference>
<protein>
    <submittedName>
        <fullName evidence="3">Uncharacterized protein</fullName>
    </submittedName>
</protein>
<evidence type="ECO:0000313" key="4">
    <source>
        <dbReference type="Proteomes" id="UP000646749"/>
    </source>
</evidence>
<proteinExistence type="predicted"/>
<feature type="compositionally biased region" description="Pro residues" evidence="1">
    <location>
        <begin position="28"/>
        <end position="53"/>
    </location>
</feature>
<feature type="region of interest" description="Disordered" evidence="1">
    <location>
        <begin position="1"/>
        <end position="56"/>
    </location>
</feature>
<accession>A0ABQ4EB23</accession>
<sequence length="209" mass="21989">MSVDPTGAPDVPPPPTDPWPTDASVSPGYPPPPQPQDTPSGPATPPPGYPAQPYPLGAEPYPVAGQSYPVSAQPYSGGGQPTGGTGWQAPVPVEPVVAQIGEIAVTPLTVRTPSGVLPLAGSQWHVADYWHSEQKTPTWAIVLAVVGFCVLTVFSLLFLLVKETVHRGTVQVTVTNGARQYVARIPVTAEPQVRQIHQQVNYARSLAAI</sequence>
<dbReference type="EMBL" id="BONW01000041">
    <property type="protein sequence ID" value="GIG91931.1"/>
    <property type="molecule type" value="Genomic_DNA"/>
</dbReference>
<dbReference type="Proteomes" id="UP000646749">
    <property type="component" value="Unassembled WGS sequence"/>
</dbReference>
<reference evidence="3 4" key="1">
    <citation type="submission" date="2021-01" db="EMBL/GenBank/DDBJ databases">
        <title>Whole genome shotgun sequence of Plantactinospora endophytica NBRC 110450.</title>
        <authorList>
            <person name="Komaki H."/>
            <person name="Tamura T."/>
        </authorList>
    </citation>
    <scope>NUCLEOTIDE SEQUENCE [LARGE SCALE GENOMIC DNA]</scope>
    <source>
        <strain evidence="3 4">NBRC 110450</strain>
    </source>
</reference>
<evidence type="ECO:0000256" key="1">
    <source>
        <dbReference type="SAM" id="MobiDB-lite"/>
    </source>
</evidence>
<keyword evidence="2" id="KW-0812">Transmembrane</keyword>
<feature type="transmembrane region" description="Helical" evidence="2">
    <location>
        <begin position="139"/>
        <end position="161"/>
    </location>
</feature>
<gene>
    <name evidence="3" type="ORF">Pen02_68670</name>
</gene>
<evidence type="ECO:0000313" key="3">
    <source>
        <dbReference type="EMBL" id="GIG91931.1"/>
    </source>
</evidence>
<evidence type="ECO:0000256" key="2">
    <source>
        <dbReference type="SAM" id="Phobius"/>
    </source>
</evidence>
<keyword evidence="2" id="KW-1133">Transmembrane helix</keyword>
<organism evidence="3 4">
    <name type="scientific">Plantactinospora endophytica</name>
    <dbReference type="NCBI Taxonomy" id="673535"/>
    <lineage>
        <taxon>Bacteria</taxon>
        <taxon>Bacillati</taxon>
        <taxon>Actinomycetota</taxon>
        <taxon>Actinomycetes</taxon>
        <taxon>Micromonosporales</taxon>
        <taxon>Micromonosporaceae</taxon>
        <taxon>Plantactinospora</taxon>
    </lineage>
</organism>
<comment type="caution">
    <text evidence="3">The sequence shown here is derived from an EMBL/GenBank/DDBJ whole genome shotgun (WGS) entry which is preliminary data.</text>
</comment>
<keyword evidence="2" id="KW-0472">Membrane</keyword>